<dbReference type="InterPro" id="IPR036291">
    <property type="entry name" value="NAD(P)-bd_dom_sf"/>
</dbReference>
<dbReference type="STRING" id="253628.A0A0D1XL20"/>
<dbReference type="Proteomes" id="UP000053259">
    <property type="component" value="Unassembled WGS sequence"/>
</dbReference>
<proteinExistence type="predicted"/>
<dbReference type="GO" id="GO:0016491">
    <property type="term" value="F:oxidoreductase activity"/>
    <property type="evidence" value="ECO:0007669"/>
    <property type="project" value="InterPro"/>
</dbReference>
<dbReference type="InParanoid" id="A0A0D1XL20"/>
<dbReference type="OrthoDB" id="809632at2759"/>
<dbReference type="Gene3D" id="3.90.180.10">
    <property type="entry name" value="Medium-chain alcohol dehydrogenases, catalytic domain"/>
    <property type="match status" value="2"/>
</dbReference>
<accession>A0A0D1XL20</accession>
<dbReference type="InterPro" id="IPR020843">
    <property type="entry name" value="ER"/>
</dbReference>
<dbReference type="InterPro" id="IPR013149">
    <property type="entry name" value="ADH-like_C"/>
</dbReference>
<dbReference type="VEuPathDB" id="FungiDB:PV09_05689"/>
<keyword evidence="3" id="KW-1185">Reference proteome</keyword>
<dbReference type="PANTHER" id="PTHR43677">
    <property type="entry name" value="SHORT-CHAIN DEHYDROGENASE/REDUCTASE"/>
    <property type="match status" value="1"/>
</dbReference>
<dbReference type="SMART" id="SM00829">
    <property type="entry name" value="PKS_ER"/>
    <property type="match status" value="1"/>
</dbReference>
<evidence type="ECO:0000259" key="1">
    <source>
        <dbReference type="SMART" id="SM00829"/>
    </source>
</evidence>
<dbReference type="EMBL" id="KN847546">
    <property type="protein sequence ID" value="KIW03036.1"/>
    <property type="molecule type" value="Genomic_DNA"/>
</dbReference>
<dbReference type="InterPro" id="IPR051397">
    <property type="entry name" value="Zn-ADH-like_protein"/>
</dbReference>
<dbReference type="Pfam" id="PF00107">
    <property type="entry name" value="ADH_zinc_N"/>
    <property type="match status" value="1"/>
</dbReference>
<organism evidence="2 3">
    <name type="scientific">Verruconis gallopava</name>
    <dbReference type="NCBI Taxonomy" id="253628"/>
    <lineage>
        <taxon>Eukaryota</taxon>
        <taxon>Fungi</taxon>
        <taxon>Dikarya</taxon>
        <taxon>Ascomycota</taxon>
        <taxon>Pezizomycotina</taxon>
        <taxon>Dothideomycetes</taxon>
        <taxon>Pleosporomycetidae</taxon>
        <taxon>Venturiales</taxon>
        <taxon>Sympoventuriaceae</taxon>
        <taxon>Verruconis</taxon>
    </lineage>
</organism>
<dbReference type="RefSeq" id="XP_016212905.1">
    <property type="nucleotide sequence ID" value="XM_016359226.1"/>
</dbReference>
<dbReference type="InterPro" id="IPR011032">
    <property type="entry name" value="GroES-like_sf"/>
</dbReference>
<dbReference type="Gene3D" id="3.40.50.720">
    <property type="entry name" value="NAD(P)-binding Rossmann-like Domain"/>
    <property type="match status" value="1"/>
</dbReference>
<sequence length="312" mass="34021">MTPSTSQMKHAIITAWEEPPKFVDTAAPQLDPVDDKVLIRVEAAAAHQLVRLRASGKHYSVKTLPHVPGVDGVGTTPDGQNVYFFTFAPAPGSFAEFVRVPKGNVTPLPDGLDKIQVAALVNPVMSSWMALRRRTFCRPPNFTVLILGATSTSGRLAISVARALGAGRVIGCARNEESLARLGLDQAIRLREPVTETDFSDLQDVDVVLDYVYGQAAAHLLSTIKCTRRVQFIQIGSLSGPTIDLPAHTIRSKNISLIGSGIGSWADEELREELPDLLQAMTKFETVTLNVVPLSEIERHWSEGKDRTVFTM</sequence>
<dbReference type="SUPFAM" id="SSF51735">
    <property type="entry name" value="NAD(P)-binding Rossmann-fold domains"/>
    <property type="match status" value="1"/>
</dbReference>
<gene>
    <name evidence="2" type="ORF">PV09_05689</name>
</gene>
<dbReference type="SUPFAM" id="SSF50129">
    <property type="entry name" value="GroES-like"/>
    <property type="match status" value="1"/>
</dbReference>
<evidence type="ECO:0000313" key="3">
    <source>
        <dbReference type="Proteomes" id="UP000053259"/>
    </source>
</evidence>
<name>A0A0D1XL20_9PEZI</name>
<dbReference type="GeneID" id="27313662"/>
<protein>
    <recommendedName>
        <fullName evidence="1">Enoyl reductase (ER) domain-containing protein</fullName>
    </recommendedName>
</protein>
<dbReference type="HOGENOM" id="CLU_026673_7_0_1"/>
<feature type="domain" description="Enoyl reductase (ER)" evidence="1">
    <location>
        <begin position="18"/>
        <end position="310"/>
    </location>
</feature>
<reference evidence="2 3" key="1">
    <citation type="submission" date="2015-01" db="EMBL/GenBank/DDBJ databases">
        <title>The Genome Sequence of Ochroconis gallopava CBS43764.</title>
        <authorList>
            <consortium name="The Broad Institute Genomics Platform"/>
            <person name="Cuomo C."/>
            <person name="de Hoog S."/>
            <person name="Gorbushina A."/>
            <person name="Stielow B."/>
            <person name="Teixiera M."/>
            <person name="Abouelleil A."/>
            <person name="Chapman S.B."/>
            <person name="Priest M."/>
            <person name="Young S.K."/>
            <person name="Wortman J."/>
            <person name="Nusbaum C."/>
            <person name="Birren B."/>
        </authorList>
    </citation>
    <scope>NUCLEOTIDE SEQUENCE [LARGE SCALE GENOMIC DNA]</scope>
    <source>
        <strain evidence="2 3">CBS 43764</strain>
    </source>
</reference>
<evidence type="ECO:0000313" key="2">
    <source>
        <dbReference type="EMBL" id="KIW03036.1"/>
    </source>
</evidence>
<dbReference type="AlphaFoldDB" id="A0A0D1XL20"/>
<dbReference type="PANTHER" id="PTHR43677:SF11">
    <property type="entry name" value="ZINC-CONTAINING ALCOHOL DEHYDROGENASE"/>
    <property type="match status" value="1"/>
</dbReference>